<dbReference type="Pfam" id="PF02458">
    <property type="entry name" value="Transferase"/>
    <property type="match status" value="1"/>
</dbReference>
<keyword evidence="1" id="KW-0808">Transferase</keyword>
<dbReference type="InterPro" id="IPR023213">
    <property type="entry name" value="CAT-like_dom_sf"/>
</dbReference>
<evidence type="ECO:0000256" key="2">
    <source>
        <dbReference type="SAM" id="MobiDB-lite"/>
    </source>
</evidence>
<accession>A0A3P5YJJ9</accession>
<reference evidence="3" key="1">
    <citation type="submission" date="2018-11" db="EMBL/GenBank/DDBJ databases">
        <authorList>
            <consortium name="Genoscope - CEA"/>
            <person name="William W."/>
        </authorList>
    </citation>
    <scope>NUCLEOTIDE SEQUENCE</scope>
</reference>
<dbReference type="EMBL" id="LR031569">
    <property type="protein sequence ID" value="VDC67862.1"/>
    <property type="molecule type" value="Genomic_DNA"/>
</dbReference>
<feature type="region of interest" description="Disordered" evidence="2">
    <location>
        <begin position="135"/>
        <end position="203"/>
    </location>
</feature>
<name>A0A3P5YJJ9_BRACM</name>
<evidence type="ECO:0000256" key="1">
    <source>
        <dbReference type="ARBA" id="ARBA00022679"/>
    </source>
</evidence>
<dbReference type="GO" id="GO:0016740">
    <property type="term" value="F:transferase activity"/>
    <property type="evidence" value="ECO:0007669"/>
    <property type="project" value="UniProtKB-KW"/>
</dbReference>
<protein>
    <submittedName>
        <fullName evidence="3">Uncharacterized protein</fullName>
    </submittedName>
</protein>
<feature type="compositionally biased region" description="Gly residues" evidence="2">
    <location>
        <begin position="137"/>
        <end position="146"/>
    </location>
</feature>
<evidence type="ECO:0000313" key="3">
    <source>
        <dbReference type="EMBL" id="VDC67862.1"/>
    </source>
</evidence>
<dbReference type="InterPro" id="IPR051283">
    <property type="entry name" value="Sec_Metabolite_Acyltrans"/>
</dbReference>
<dbReference type="AlphaFoldDB" id="A0A3P5YJJ9"/>
<proteinExistence type="predicted"/>
<dbReference type="PANTHER" id="PTHR31896">
    <property type="entry name" value="FAMILY REGULATORY PROTEIN, PUTATIVE (AFU_ORTHOLOGUE AFUA_3G14730)-RELATED"/>
    <property type="match status" value="1"/>
</dbReference>
<dbReference type="Gene3D" id="3.30.559.10">
    <property type="entry name" value="Chloramphenicol acetyltransferase-like domain"/>
    <property type="match status" value="1"/>
</dbReference>
<sequence>MGLAFNHAVLDGTATWHFMSSWAEICRGAKTISTQPFLDRAKARDTRVKLDLTAPKDPNAGDGAAEPPQLVLRLRHPHDQVKSQLGHPIRRLKTFLHFPVPHIAHMAPRHPRAWAQTRRHNCLHLFREHDPGHLHGDSGGAPGGARAGVRSFGGAESDRGSRRACGGRAERGVGEVAEDIPVQRRGSELRGGGELAEVQGVRG</sequence>
<organism evidence="3">
    <name type="scientific">Brassica campestris</name>
    <name type="common">Field mustard</name>
    <dbReference type="NCBI Taxonomy" id="3711"/>
    <lineage>
        <taxon>Eukaryota</taxon>
        <taxon>Viridiplantae</taxon>
        <taxon>Streptophyta</taxon>
        <taxon>Embryophyta</taxon>
        <taxon>Tracheophyta</taxon>
        <taxon>Spermatophyta</taxon>
        <taxon>Magnoliopsida</taxon>
        <taxon>eudicotyledons</taxon>
        <taxon>Gunneridae</taxon>
        <taxon>Pentapetalae</taxon>
        <taxon>rosids</taxon>
        <taxon>malvids</taxon>
        <taxon>Brassicales</taxon>
        <taxon>Brassicaceae</taxon>
        <taxon>Brassiceae</taxon>
        <taxon>Brassica</taxon>
    </lineage>
</organism>
<gene>
    <name evidence="3" type="ORF">BRAA06T26402Z</name>
</gene>
<dbReference type="PANTHER" id="PTHR31896:SF76">
    <property type="entry name" value="BAHD ACYLTRANSFERASE DCR"/>
    <property type="match status" value="1"/>
</dbReference>